<dbReference type="RefSeq" id="WP_193845521.1">
    <property type="nucleotide sequence ID" value="NZ_PRDM01000001.1"/>
</dbReference>
<proteinExistence type="predicted"/>
<dbReference type="InterPro" id="IPR029044">
    <property type="entry name" value="Nucleotide-diphossugar_trans"/>
</dbReference>
<keyword evidence="3" id="KW-1185">Reference proteome</keyword>
<dbReference type="PANTHER" id="PTHR43685:SF2">
    <property type="entry name" value="GLYCOSYLTRANSFERASE 2-LIKE DOMAIN-CONTAINING PROTEIN"/>
    <property type="match status" value="1"/>
</dbReference>
<dbReference type="InterPro" id="IPR050834">
    <property type="entry name" value="Glycosyltransf_2"/>
</dbReference>
<dbReference type="Proteomes" id="UP000640614">
    <property type="component" value="Unassembled WGS sequence"/>
</dbReference>
<sequence>MNGISVIVCCYNSVSRLKPTIEHLQNQINIAVGQWEILIIDNASTDATFEFANNLWQNSKTADSPNFRVIKEATPGLTAARMCGIKNSSFDFLLFCDDDNWLSNNYLSDALGIINNNPNVGIIGGYGLPVFEGKEPPLFWENQYHTLAVGSQYLQEGNITNTRKVVYGAGMIVNKKAFAELVDEYEFEFQTTGRIGTSLVSSEDHELCLAVGMIGYEVLWYKKLQFYHYIPKSRTEIKYYKKLFLGFGLSSPMLIGYYLDRINPINLKNDYRYIASRNIKKMISIYIKIFYQRIILQKSEYQILHLLQQLYSNLGSFKTTIKVKNRIRDSFLKTRLYKLN</sequence>
<dbReference type="Pfam" id="PF00535">
    <property type="entry name" value="Glycos_transf_2"/>
    <property type="match status" value="1"/>
</dbReference>
<evidence type="ECO:0000259" key="1">
    <source>
        <dbReference type="Pfam" id="PF00535"/>
    </source>
</evidence>
<gene>
    <name evidence="2" type="ORF">C4F50_06200</name>
</gene>
<reference evidence="2 3" key="1">
    <citation type="submission" date="2018-07" db="EMBL/GenBank/DDBJ databases">
        <title>Genome assembly of strain KB82.</title>
        <authorList>
            <person name="Kukolya J."/>
            <person name="Horvath B."/>
            <person name="Nagy I."/>
            <person name="Toth A."/>
        </authorList>
    </citation>
    <scope>NUCLEOTIDE SEQUENCE [LARGE SCALE GENOMIC DNA]</scope>
    <source>
        <strain evidence="2 3">Kb82</strain>
    </source>
</reference>
<dbReference type="Gene3D" id="3.90.550.10">
    <property type="entry name" value="Spore Coat Polysaccharide Biosynthesis Protein SpsA, Chain A"/>
    <property type="match status" value="1"/>
</dbReference>
<evidence type="ECO:0000313" key="2">
    <source>
        <dbReference type="EMBL" id="MBE8724538.1"/>
    </source>
</evidence>
<feature type="domain" description="Glycosyltransferase 2-like" evidence="1">
    <location>
        <begin position="5"/>
        <end position="180"/>
    </location>
</feature>
<evidence type="ECO:0000313" key="3">
    <source>
        <dbReference type="Proteomes" id="UP000640614"/>
    </source>
</evidence>
<accession>A0ABR9TGP7</accession>
<dbReference type="SUPFAM" id="SSF53448">
    <property type="entry name" value="Nucleotide-diphospho-sugar transferases"/>
    <property type="match status" value="1"/>
</dbReference>
<dbReference type="InterPro" id="IPR001173">
    <property type="entry name" value="Glyco_trans_2-like"/>
</dbReference>
<comment type="caution">
    <text evidence="2">The sequence shown here is derived from an EMBL/GenBank/DDBJ whole genome shotgun (WGS) entry which is preliminary data.</text>
</comment>
<protein>
    <submittedName>
        <fullName evidence="2">Glycosyltransferase family 2 protein</fullName>
    </submittedName>
</protein>
<name>A0ABR9TGP7_9FLAO</name>
<dbReference type="EMBL" id="PRDM01000001">
    <property type="protein sequence ID" value="MBE8724538.1"/>
    <property type="molecule type" value="Genomic_DNA"/>
</dbReference>
<dbReference type="PANTHER" id="PTHR43685">
    <property type="entry name" value="GLYCOSYLTRANSFERASE"/>
    <property type="match status" value="1"/>
</dbReference>
<dbReference type="CDD" id="cd00761">
    <property type="entry name" value="Glyco_tranf_GTA_type"/>
    <property type="match status" value="1"/>
</dbReference>
<organism evidence="2 3">
    <name type="scientific">Flavobacterium hungaricum</name>
    <dbReference type="NCBI Taxonomy" id="2082725"/>
    <lineage>
        <taxon>Bacteria</taxon>
        <taxon>Pseudomonadati</taxon>
        <taxon>Bacteroidota</taxon>
        <taxon>Flavobacteriia</taxon>
        <taxon>Flavobacteriales</taxon>
        <taxon>Flavobacteriaceae</taxon>
        <taxon>Flavobacterium</taxon>
    </lineage>
</organism>